<gene>
    <name evidence="2" type="ORF">MM415B00764_0006</name>
</gene>
<dbReference type="AlphaFoldDB" id="A0A6M3IYJ7"/>
<protein>
    <submittedName>
        <fullName evidence="2">Uncharacterized protein</fullName>
    </submittedName>
</protein>
<organism evidence="2">
    <name type="scientific">viral metagenome</name>
    <dbReference type="NCBI Taxonomy" id="1070528"/>
    <lineage>
        <taxon>unclassified sequences</taxon>
        <taxon>metagenomes</taxon>
        <taxon>organismal metagenomes</taxon>
    </lineage>
</organism>
<dbReference type="Pfam" id="PF24175">
    <property type="entry name" value="SU10_adaptor"/>
    <property type="match status" value="1"/>
</dbReference>
<evidence type="ECO:0000313" key="2">
    <source>
        <dbReference type="EMBL" id="QJA62540.1"/>
    </source>
</evidence>
<evidence type="ECO:0000256" key="1">
    <source>
        <dbReference type="SAM" id="MobiDB-lite"/>
    </source>
</evidence>
<proteinExistence type="predicted"/>
<sequence>MSYTRIELRSRARRRVGDPYKGSETTRSGGRILDTDINDSLNDSIHRVATDAVTVNGIPLVTNTAKLAVVQGQRRYQLPVDFVGVRGDRIHFRSSGTIYPLFREDLADLREYVDEDTTAAIPSGYQLYPSSRFLITEGIATGGSATTLEDADRADSSANAFDDGSAVVDSEGSALAANDIVENVTDDSEGAISAITDYDTLTFAAQGEDTGLSGGARNDFRMGDHYRVWSREYTGLELWVAVPASSSDQTTLVSNTDDDDTTEKVVGTNASDQNVKQAQSFKLPRPTVIRSVSLRFGATSDGVSDDSDPIGNIVVRIESDSSGPSGTLADFRAKASRTSITADTWNEFVFDKPFRLAELTTYHLTVEIEAQSTFYSDPTSVYYTVLQDDDANYTGGQRYEYISSWTADSTSDLLFKINGISAEESLEVPYISKGLDLSADTQVMDLPDNALEAVLSWVKYDLMEKAPEGRDRRDRIEALQAYEVAIAKLVQWLTRRFSPSHRQVLDRMGPSPQARQIDPRYPLPLSFGDE</sequence>
<dbReference type="NCBIfam" id="NF041539">
    <property type="entry name" value="choice_anch_R"/>
    <property type="match status" value="1"/>
</dbReference>
<feature type="region of interest" description="Disordered" evidence="1">
    <location>
        <begin position="503"/>
        <end position="530"/>
    </location>
</feature>
<dbReference type="InterPro" id="IPR056209">
    <property type="entry name" value="SU10_adaptor"/>
</dbReference>
<dbReference type="EMBL" id="MT141474">
    <property type="protein sequence ID" value="QJA62540.1"/>
    <property type="molecule type" value="Genomic_DNA"/>
</dbReference>
<reference evidence="2" key="1">
    <citation type="submission" date="2020-03" db="EMBL/GenBank/DDBJ databases">
        <title>The deep terrestrial virosphere.</title>
        <authorList>
            <person name="Holmfeldt K."/>
            <person name="Nilsson E."/>
            <person name="Simone D."/>
            <person name="Lopez-Fernandez M."/>
            <person name="Wu X."/>
            <person name="de Brujin I."/>
            <person name="Lundin D."/>
            <person name="Andersson A."/>
            <person name="Bertilsson S."/>
            <person name="Dopson M."/>
        </authorList>
    </citation>
    <scope>NUCLEOTIDE SEQUENCE</scope>
    <source>
        <strain evidence="2">MM415B00764</strain>
    </source>
</reference>
<accession>A0A6M3IYJ7</accession>
<name>A0A6M3IYJ7_9ZZZZ</name>